<protein>
    <submittedName>
        <fullName evidence="1">Uncharacterized protein</fullName>
    </submittedName>
</protein>
<name>A0A9D4YI07_PEA</name>
<dbReference type="EMBL" id="JAMSHJ010000002">
    <property type="protein sequence ID" value="KAI5437965.1"/>
    <property type="molecule type" value="Genomic_DNA"/>
</dbReference>
<reference evidence="1 2" key="1">
    <citation type="journal article" date="2022" name="Nat. Genet.">
        <title>Improved pea reference genome and pan-genome highlight genomic features and evolutionary characteristics.</title>
        <authorList>
            <person name="Yang T."/>
            <person name="Liu R."/>
            <person name="Luo Y."/>
            <person name="Hu S."/>
            <person name="Wang D."/>
            <person name="Wang C."/>
            <person name="Pandey M.K."/>
            <person name="Ge S."/>
            <person name="Xu Q."/>
            <person name="Li N."/>
            <person name="Li G."/>
            <person name="Huang Y."/>
            <person name="Saxena R.K."/>
            <person name="Ji Y."/>
            <person name="Li M."/>
            <person name="Yan X."/>
            <person name="He Y."/>
            <person name="Liu Y."/>
            <person name="Wang X."/>
            <person name="Xiang C."/>
            <person name="Varshney R.K."/>
            <person name="Ding H."/>
            <person name="Gao S."/>
            <person name="Zong X."/>
        </authorList>
    </citation>
    <scope>NUCLEOTIDE SEQUENCE [LARGE SCALE GENOMIC DNA]</scope>
    <source>
        <strain evidence="1 2">cv. Zhongwan 6</strain>
    </source>
</reference>
<comment type="caution">
    <text evidence="1">The sequence shown here is derived from an EMBL/GenBank/DDBJ whole genome shotgun (WGS) entry which is preliminary data.</text>
</comment>
<gene>
    <name evidence="1" type="ORF">KIW84_023915</name>
</gene>
<organism evidence="1 2">
    <name type="scientific">Pisum sativum</name>
    <name type="common">Garden pea</name>
    <name type="synonym">Lathyrus oleraceus</name>
    <dbReference type="NCBI Taxonomy" id="3888"/>
    <lineage>
        <taxon>Eukaryota</taxon>
        <taxon>Viridiplantae</taxon>
        <taxon>Streptophyta</taxon>
        <taxon>Embryophyta</taxon>
        <taxon>Tracheophyta</taxon>
        <taxon>Spermatophyta</taxon>
        <taxon>Magnoliopsida</taxon>
        <taxon>eudicotyledons</taxon>
        <taxon>Gunneridae</taxon>
        <taxon>Pentapetalae</taxon>
        <taxon>rosids</taxon>
        <taxon>fabids</taxon>
        <taxon>Fabales</taxon>
        <taxon>Fabaceae</taxon>
        <taxon>Papilionoideae</taxon>
        <taxon>50 kb inversion clade</taxon>
        <taxon>NPAAA clade</taxon>
        <taxon>Hologalegina</taxon>
        <taxon>IRL clade</taxon>
        <taxon>Fabeae</taxon>
        <taxon>Lathyrus</taxon>
    </lineage>
</organism>
<proteinExistence type="predicted"/>
<sequence>MQLPTQCHPAFAVGIDLPLYVNDHTYVPETPMDDEGRNLWYCSALIPYVLAGRVHAFMGPLPEYIKKSQVVKDFFPTYPKCKPLK</sequence>
<dbReference type="AlphaFoldDB" id="A0A9D4YI07"/>
<evidence type="ECO:0000313" key="1">
    <source>
        <dbReference type="EMBL" id="KAI5437965.1"/>
    </source>
</evidence>
<dbReference type="Proteomes" id="UP001058974">
    <property type="component" value="Chromosome 2"/>
</dbReference>
<accession>A0A9D4YI07</accession>
<evidence type="ECO:0000313" key="2">
    <source>
        <dbReference type="Proteomes" id="UP001058974"/>
    </source>
</evidence>
<dbReference type="Gramene" id="Psat02G0391500-T1">
    <property type="protein sequence ID" value="KAI5437965.1"/>
    <property type="gene ID" value="KIW84_023915"/>
</dbReference>
<keyword evidence="2" id="KW-1185">Reference proteome</keyword>